<feature type="transmembrane region" description="Helical" evidence="7">
    <location>
        <begin position="218"/>
        <end position="237"/>
    </location>
</feature>
<feature type="transmembrane region" description="Helical" evidence="7">
    <location>
        <begin position="483"/>
        <end position="506"/>
    </location>
</feature>
<keyword evidence="3" id="KW-1003">Cell membrane</keyword>
<comment type="subcellular location">
    <subcellularLocation>
        <location evidence="1">Cell membrane</location>
        <topology evidence="1">Multi-pass membrane protein</topology>
    </subcellularLocation>
</comment>
<evidence type="ECO:0000256" key="7">
    <source>
        <dbReference type="SAM" id="Phobius"/>
    </source>
</evidence>
<dbReference type="InterPro" id="IPR036259">
    <property type="entry name" value="MFS_trans_sf"/>
</dbReference>
<evidence type="ECO:0000256" key="1">
    <source>
        <dbReference type="ARBA" id="ARBA00004651"/>
    </source>
</evidence>
<keyword evidence="10" id="KW-1185">Reference proteome</keyword>
<organism evidence="9 10">
    <name type="scientific">Microbulbifer halophilus</name>
    <dbReference type="NCBI Taxonomy" id="453963"/>
    <lineage>
        <taxon>Bacteria</taxon>
        <taxon>Pseudomonadati</taxon>
        <taxon>Pseudomonadota</taxon>
        <taxon>Gammaproteobacteria</taxon>
        <taxon>Cellvibrionales</taxon>
        <taxon>Microbulbiferaceae</taxon>
        <taxon>Microbulbifer</taxon>
    </lineage>
</organism>
<accession>A0ABW5EGE7</accession>
<dbReference type="Gene3D" id="1.20.1720.10">
    <property type="entry name" value="Multidrug resistance protein D"/>
    <property type="match status" value="2"/>
</dbReference>
<evidence type="ECO:0000313" key="9">
    <source>
        <dbReference type="EMBL" id="MFD2312429.1"/>
    </source>
</evidence>
<evidence type="ECO:0000259" key="8">
    <source>
        <dbReference type="PROSITE" id="PS50850"/>
    </source>
</evidence>
<feature type="transmembrane region" description="Helical" evidence="7">
    <location>
        <begin position="375"/>
        <end position="401"/>
    </location>
</feature>
<keyword evidence="6 7" id="KW-0472">Membrane</keyword>
<dbReference type="InterPro" id="IPR020846">
    <property type="entry name" value="MFS_dom"/>
</dbReference>
<feature type="transmembrane region" description="Helical" evidence="7">
    <location>
        <begin position="30"/>
        <end position="54"/>
    </location>
</feature>
<feature type="transmembrane region" description="Helical" evidence="7">
    <location>
        <begin position="422"/>
        <end position="441"/>
    </location>
</feature>
<feature type="transmembrane region" description="Helical" evidence="7">
    <location>
        <begin position="66"/>
        <end position="86"/>
    </location>
</feature>
<evidence type="ECO:0000256" key="6">
    <source>
        <dbReference type="ARBA" id="ARBA00023136"/>
    </source>
</evidence>
<feature type="transmembrane region" description="Helical" evidence="7">
    <location>
        <begin position="249"/>
        <end position="265"/>
    </location>
</feature>
<evidence type="ECO:0000313" key="10">
    <source>
        <dbReference type="Proteomes" id="UP001597425"/>
    </source>
</evidence>
<gene>
    <name evidence="9" type="ORF">ACFSKX_18590</name>
</gene>
<feature type="domain" description="Major facilitator superfamily (MFS) profile" evidence="8">
    <location>
        <begin position="32"/>
        <end position="515"/>
    </location>
</feature>
<dbReference type="SUPFAM" id="SSF103473">
    <property type="entry name" value="MFS general substrate transporter"/>
    <property type="match status" value="1"/>
</dbReference>
<dbReference type="RefSeq" id="WP_265723543.1">
    <property type="nucleotide sequence ID" value="NZ_JAPIVK010000056.1"/>
</dbReference>
<feature type="transmembrane region" description="Helical" evidence="7">
    <location>
        <begin position="182"/>
        <end position="206"/>
    </location>
</feature>
<keyword evidence="2" id="KW-0813">Transport</keyword>
<dbReference type="Pfam" id="PF07690">
    <property type="entry name" value="MFS_1"/>
    <property type="match status" value="1"/>
</dbReference>
<evidence type="ECO:0000256" key="3">
    <source>
        <dbReference type="ARBA" id="ARBA00022475"/>
    </source>
</evidence>
<dbReference type="PANTHER" id="PTHR42718:SF47">
    <property type="entry name" value="METHYL VIOLOGEN RESISTANCE PROTEIN SMVA"/>
    <property type="match status" value="1"/>
</dbReference>
<feature type="transmembrane region" description="Helical" evidence="7">
    <location>
        <begin position="123"/>
        <end position="144"/>
    </location>
</feature>
<dbReference type="InterPro" id="IPR011701">
    <property type="entry name" value="MFS"/>
</dbReference>
<keyword evidence="5 7" id="KW-1133">Transmembrane helix</keyword>
<proteinExistence type="predicted"/>
<dbReference type="PROSITE" id="PS50850">
    <property type="entry name" value="MFS"/>
    <property type="match status" value="1"/>
</dbReference>
<evidence type="ECO:0000256" key="2">
    <source>
        <dbReference type="ARBA" id="ARBA00022448"/>
    </source>
</evidence>
<feature type="transmembrane region" description="Helical" evidence="7">
    <location>
        <begin position="316"/>
        <end position="338"/>
    </location>
</feature>
<feature type="transmembrane region" description="Helical" evidence="7">
    <location>
        <begin position="285"/>
        <end position="310"/>
    </location>
</feature>
<protein>
    <submittedName>
        <fullName evidence="9">MFS transporter</fullName>
    </submittedName>
</protein>
<name>A0ABW5EGE7_9GAMM</name>
<keyword evidence="4 7" id="KW-0812">Transmembrane</keyword>
<feature type="transmembrane region" description="Helical" evidence="7">
    <location>
        <begin position="98"/>
        <end position="117"/>
    </location>
</feature>
<sequence>MNTTSDPLTADHATTSVTRVPKPLAGAREWAGLAVLALPTILLGLDVTLMYLALPALASDLQPSSTQALWIMDAYGFMIAGFLITMGTLGDRVGRRRLLMIGAVAFGAASVLAAYSTSAAMLIAARAALGVAGATLMPSTLALISNMFADARQRALAIGVWATMFALGMAAGPVVGGVLLEHFWWGSAFLVAVPVVAILLVAAPVLLPEYRAPQSGQLDLFSVVLSLAATLPAIYGLKESAKDGLGTEPIAALVAGMVFAVWFVHRQRCLANPLLDMRLFTNRAFSAALLILLFGLVGVGGAMLLVTQYLQLVAGLSPLAAGLFMGPPALAMLVGGIASPLISRRIRPSFVVAGALALSATGYFLLAQLDSSGGITLLVAGFSLVYLGLGTIAALGTDLVVSAAPAPKAGSASAMSEMVQELGIAMGVAILGSLTTALYHYRIADQIPGHLPNELSRGVSDSLWAASEIANQLPDGLLVEARAAFTFGFSIANLASAAVAIILAILSTVALRYIGVIGIDAHDCSARDVD</sequence>
<reference evidence="10" key="1">
    <citation type="journal article" date="2019" name="Int. J. Syst. Evol. Microbiol.">
        <title>The Global Catalogue of Microorganisms (GCM) 10K type strain sequencing project: providing services to taxonomists for standard genome sequencing and annotation.</title>
        <authorList>
            <consortium name="The Broad Institute Genomics Platform"/>
            <consortium name="The Broad Institute Genome Sequencing Center for Infectious Disease"/>
            <person name="Wu L."/>
            <person name="Ma J."/>
        </authorList>
    </citation>
    <scope>NUCLEOTIDE SEQUENCE [LARGE SCALE GENOMIC DNA]</scope>
    <source>
        <strain evidence="10">KCTC 12848</strain>
    </source>
</reference>
<dbReference type="CDD" id="cd17321">
    <property type="entry name" value="MFS_MMR_MDR_like"/>
    <property type="match status" value="1"/>
</dbReference>
<feature type="transmembrane region" description="Helical" evidence="7">
    <location>
        <begin position="156"/>
        <end position="176"/>
    </location>
</feature>
<comment type="caution">
    <text evidence="9">The sequence shown here is derived from an EMBL/GenBank/DDBJ whole genome shotgun (WGS) entry which is preliminary data.</text>
</comment>
<dbReference type="Proteomes" id="UP001597425">
    <property type="component" value="Unassembled WGS sequence"/>
</dbReference>
<evidence type="ECO:0000256" key="4">
    <source>
        <dbReference type="ARBA" id="ARBA00022692"/>
    </source>
</evidence>
<dbReference type="PRINTS" id="PR01035">
    <property type="entry name" value="TCRTETA"/>
</dbReference>
<evidence type="ECO:0000256" key="5">
    <source>
        <dbReference type="ARBA" id="ARBA00022989"/>
    </source>
</evidence>
<dbReference type="PANTHER" id="PTHR42718">
    <property type="entry name" value="MAJOR FACILITATOR SUPERFAMILY MULTIDRUG TRANSPORTER MFSC"/>
    <property type="match status" value="1"/>
</dbReference>
<dbReference type="InterPro" id="IPR001958">
    <property type="entry name" value="Tet-R_TetA/multi-R_MdtG-like"/>
</dbReference>
<dbReference type="EMBL" id="JBHUJD010000043">
    <property type="protein sequence ID" value="MFD2312429.1"/>
    <property type="molecule type" value="Genomic_DNA"/>
</dbReference>
<feature type="transmembrane region" description="Helical" evidence="7">
    <location>
        <begin position="350"/>
        <end position="369"/>
    </location>
</feature>